<evidence type="ECO:0000313" key="2">
    <source>
        <dbReference type="Proteomes" id="UP000317318"/>
    </source>
</evidence>
<dbReference type="Proteomes" id="UP000317318">
    <property type="component" value="Chromosome"/>
</dbReference>
<dbReference type="KEGG" id="svp:Pan189_17600"/>
<proteinExistence type="predicted"/>
<sequence>MYVCWTNSRRKLLFQHVLRRQTAFAMTDKKFCSIFLALLEIEFQRNSYRDWPKDR</sequence>
<name>A0A517R0G2_9PLAN</name>
<dbReference type="EMBL" id="CP036268">
    <property type="protein sequence ID" value="QDT37386.1"/>
    <property type="molecule type" value="Genomic_DNA"/>
</dbReference>
<protein>
    <submittedName>
        <fullName evidence="1">Uncharacterized protein</fullName>
    </submittedName>
</protein>
<reference evidence="1 2" key="1">
    <citation type="submission" date="2019-02" db="EMBL/GenBank/DDBJ databases">
        <title>Deep-cultivation of Planctomycetes and their phenomic and genomic characterization uncovers novel biology.</title>
        <authorList>
            <person name="Wiegand S."/>
            <person name="Jogler M."/>
            <person name="Boedeker C."/>
            <person name="Pinto D."/>
            <person name="Vollmers J."/>
            <person name="Rivas-Marin E."/>
            <person name="Kohn T."/>
            <person name="Peeters S.H."/>
            <person name="Heuer A."/>
            <person name="Rast P."/>
            <person name="Oberbeckmann S."/>
            <person name="Bunk B."/>
            <person name="Jeske O."/>
            <person name="Meyerdierks A."/>
            <person name="Storesund J.E."/>
            <person name="Kallscheuer N."/>
            <person name="Luecker S."/>
            <person name="Lage O.M."/>
            <person name="Pohl T."/>
            <person name="Merkel B.J."/>
            <person name="Hornburger P."/>
            <person name="Mueller R.-W."/>
            <person name="Bruemmer F."/>
            <person name="Labrenz M."/>
            <person name="Spormann A.M."/>
            <person name="Op den Camp H."/>
            <person name="Overmann J."/>
            <person name="Amann R."/>
            <person name="Jetten M.S.M."/>
            <person name="Mascher T."/>
            <person name="Medema M.H."/>
            <person name="Devos D.P."/>
            <person name="Kaster A.-K."/>
            <person name="Ovreas L."/>
            <person name="Rohde M."/>
            <person name="Galperin M.Y."/>
            <person name="Jogler C."/>
        </authorList>
    </citation>
    <scope>NUCLEOTIDE SEQUENCE [LARGE SCALE GENOMIC DNA]</scope>
    <source>
        <strain evidence="1 2">Pan189</strain>
    </source>
</reference>
<keyword evidence="2" id="KW-1185">Reference proteome</keyword>
<accession>A0A517R0G2</accession>
<gene>
    <name evidence="1" type="ORF">Pan189_17600</name>
</gene>
<dbReference type="AlphaFoldDB" id="A0A517R0G2"/>
<evidence type="ECO:0000313" key="1">
    <source>
        <dbReference type="EMBL" id="QDT37386.1"/>
    </source>
</evidence>
<organism evidence="1 2">
    <name type="scientific">Stratiformator vulcanicus</name>
    <dbReference type="NCBI Taxonomy" id="2527980"/>
    <lineage>
        <taxon>Bacteria</taxon>
        <taxon>Pseudomonadati</taxon>
        <taxon>Planctomycetota</taxon>
        <taxon>Planctomycetia</taxon>
        <taxon>Planctomycetales</taxon>
        <taxon>Planctomycetaceae</taxon>
        <taxon>Stratiformator</taxon>
    </lineage>
</organism>